<dbReference type="OrthoDB" id="4455544at2759"/>
<dbReference type="GeneID" id="27709614"/>
<dbReference type="RefSeq" id="XP_016634305.1">
    <property type="nucleotide sequence ID" value="XM_016774378.1"/>
</dbReference>
<keyword evidence="2" id="KW-1185">Reference proteome</keyword>
<dbReference type="VEuPathDB" id="FungiDB:Z520_03868"/>
<reference evidence="1 2" key="1">
    <citation type="submission" date="2015-01" db="EMBL/GenBank/DDBJ databases">
        <title>The Genome Sequence of Fonsecaea multimorphosa CBS 102226.</title>
        <authorList>
            <consortium name="The Broad Institute Genomics Platform"/>
            <person name="Cuomo C."/>
            <person name="de Hoog S."/>
            <person name="Gorbushina A."/>
            <person name="Stielow B."/>
            <person name="Teixiera M."/>
            <person name="Abouelleil A."/>
            <person name="Chapman S.B."/>
            <person name="Priest M."/>
            <person name="Young S.K."/>
            <person name="Wortman J."/>
            <person name="Nusbaum C."/>
            <person name="Birren B."/>
        </authorList>
    </citation>
    <scope>NUCLEOTIDE SEQUENCE [LARGE SCALE GENOMIC DNA]</scope>
    <source>
        <strain evidence="1 2">CBS 102226</strain>
    </source>
</reference>
<name>A0A0D2K2V6_9EURO</name>
<proteinExistence type="predicted"/>
<dbReference type="Proteomes" id="UP000053411">
    <property type="component" value="Unassembled WGS sequence"/>
</dbReference>
<evidence type="ECO:0000313" key="2">
    <source>
        <dbReference type="Proteomes" id="UP000053411"/>
    </source>
</evidence>
<evidence type="ECO:0008006" key="3">
    <source>
        <dbReference type="Google" id="ProtNLM"/>
    </source>
</evidence>
<gene>
    <name evidence="1" type="ORF">Z520_03868</name>
</gene>
<sequence length="752" mass="85873">MCRVSGYRQVVRLERWNDDFSPCLTPARCAIPKCRNILRGVLFQCRRQDCLEIPRLNHDDYICEKCFRERKHPQDHLVKVYKHHILDGIILPHISRKLCRCSDVASFDTNGSYTALYPIDPNAKHRWDKAQKVPKCRLLQLPALVVDAKRQGLETPLENKKQLQHLTQDALATIRTRSYPRKASRHADGQRLEEQPDADIPFVSKTINSKFPFGNTHVALMIGPLIIENGVEHTKGGALISSRYPLNYLVPPDCDEELFDFLTFSRDKQIYRQKDFPLPERRLNACMKQVVGGVFSRWTNEEQEDELIQCLVSESFLPNGSTMRRLRHIHSATARLKEKIKPILEARITQYLEKIVTHLFDVKVDVEWHPTKNSCQSFCDSILRHDDFGSLFGTPDAACPYLLSFVVRKEGYDYALVESKHDVPNGLTEEYLFGFRSGRHDDADIVDTLQEYWYDWGAFGQHLYRFQDLFPWDCTEAYRKDPTTCGTCDISKHVWAFPFDAWSMIHLHLQKGRHWYPPSSESGYARLTDQEWMDSRITLLLAQDALVKGAVAMSRTPALLASSAWFKNCPEPQFDRLKLGGIHRAQPYSHRFELNRFTHFYLAPWAPFTQQHRIKCYELLRATRKQQRDVSQYKGAPDLDPLGLSALICSLGKLYWRVDEPVENLAFITTLAEIATVADLDHGLGAMFAAPDPSAHIDALTALATSLADPSTHIDSVTGLVTSFPDPSSLTDVASGLGDALTDHVSNALDLF</sequence>
<organism evidence="1 2">
    <name type="scientific">Fonsecaea multimorphosa CBS 102226</name>
    <dbReference type="NCBI Taxonomy" id="1442371"/>
    <lineage>
        <taxon>Eukaryota</taxon>
        <taxon>Fungi</taxon>
        <taxon>Dikarya</taxon>
        <taxon>Ascomycota</taxon>
        <taxon>Pezizomycotina</taxon>
        <taxon>Eurotiomycetes</taxon>
        <taxon>Chaetothyriomycetidae</taxon>
        <taxon>Chaetothyriales</taxon>
        <taxon>Herpotrichiellaceae</taxon>
        <taxon>Fonsecaea</taxon>
    </lineage>
</organism>
<accession>A0A0D2K2V6</accession>
<evidence type="ECO:0000313" key="1">
    <source>
        <dbReference type="EMBL" id="KIY00183.1"/>
    </source>
</evidence>
<dbReference type="AlphaFoldDB" id="A0A0D2K2V6"/>
<dbReference type="STRING" id="1442371.A0A0D2K2V6"/>
<dbReference type="EMBL" id="KN848067">
    <property type="protein sequence ID" value="KIY00183.1"/>
    <property type="molecule type" value="Genomic_DNA"/>
</dbReference>
<protein>
    <recommendedName>
        <fullName evidence="3">ZZ-type domain-containing protein</fullName>
    </recommendedName>
</protein>